<name>A0A225WNI6_9STRA</name>
<gene>
    <name evidence="1" type="ORF">PHMEG_0006588</name>
</gene>
<organism evidence="1 2">
    <name type="scientific">Phytophthora megakarya</name>
    <dbReference type="NCBI Taxonomy" id="4795"/>
    <lineage>
        <taxon>Eukaryota</taxon>
        <taxon>Sar</taxon>
        <taxon>Stramenopiles</taxon>
        <taxon>Oomycota</taxon>
        <taxon>Peronosporomycetes</taxon>
        <taxon>Peronosporales</taxon>
        <taxon>Peronosporaceae</taxon>
        <taxon>Phytophthora</taxon>
    </lineage>
</organism>
<dbReference type="EMBL" id="NBNE01000474">
    <property type="protein sequence ID" value="OWZ19201.1"/>
    <property type="molecule type" value="Genomic_DNA"/>
</dbReference>
<proteinExistence type="predicted"/>
<protein>
    <submittedName>
        <fullName evidence="1">Uncharacterized protein</fullName>
    </submittedName>
</protein>
<dbReference type="Proteomes" id="UP000198211">
    <property type="component" value="Unassembled WGS sequence"/>
</dbReference>
<reference evidence="2" key="1">
    <citation type="submission" date="2017-03" db="EMBL/GenBank/DDBJ databases">
        <title>Phytopthora megakarya and P. palmivora, two closely related causual agents of cacao black pod achieved similar genome size and gene model numbers by different mechanisms.</title>
        <authorList>
            <person name="Ali S."/>
            <person name="Shao J."/>
            <person name="Larry D.J."/>
            <person name="Kronmiller B."/>
            <person name="Shen D."/>
            <person name="Strem M.D."/>
            <person name="Melnick R.L."/>
            <person name="Guiltinan M.J."/>
            <person name="Tyler B.M."/>
            <person name="Meinhardt L.W."/>
            <person name="Bailey B.A."/>
        </authorList>
    </citation>
    <scope>NUCLEOTIDE SEQUENCE [LARGE SCALE GENOMIC DNA]</scope>
    <source>
        <strain evidence="2">zdho120</strain>
    </source>
</reference>
<dbReference type="OrthoDB" id="128346at2759"/>
<sequence length="71" mass="8370">MQGTVKHVAKPYLWCWYKERHVFTINWLVTKNSEADSRSEIAVSGRWKKLQPEVTKFEGIYAKVKSRQRSG</sequence>
<keyword evidence="2" id="KW-1185">Reference proteome</keyword>
<dbReference type="STRING" id="4795.A0A225WNI6"/>
<comment type="caution">
    <text evidence="1">The sequence shown here is derived from an EMBL/GenBank/DDBJ whole genome shotgun (WGS) entry which is preliminary data.</text>
</comment>
<accession>A0A225WNI6</accession>
<dbReference type="AlphaFoldDB" id="A0A225WNI6"/>
<evidence type="ECO:0000313" key="2">
    <source>
        <dbReference type="Proteomes" id="UP000198211"/>
    </source>
</evidence>
<evidence type="ECO:0000313" key="1">
    <source>
        <dbReference type="EMBL" id="OWZ19201.1"/>
    </source>
</evidence>